<organism evidence="2">
    <name type="scientific">Chromera velia CCMP2878</name>
    <dbReference type="NCBI Taxonomy" id="1169474"/>
    <lineage>
        <taxon>Eukaryota</taxon>
        <taxon>Sar</taxon>
        <taxon>Alveolata</taxon>
        <taxon>Colpodellida</taxon>
        <taxon>Chromeraceae</taxon>
        <taxon>Chromera</taxon>
    </lineage>
</organism>
<accession>A0A0G4IE48</accession>
<feature type="region of interest" description="Disordered" evidence="1">
    <location>
        <begin position="185"/>
        <end position="204"/>
    </location>
</feature>
<sequence length="407" mass="44708">MKAKTTGVFGLTNDADIIEWIRQYAYADAVAIFGDSDEWCGGLTLTNRNKMGVNVKHYVARTEVEVLEKVVERVSHLSSEVSEQLRIFQRHIVDCVSPPDVEWMKRYLQWTDVLRIGGELHGNAPTEAKVKTEEETGAKLDTSHQVAANRDTQVATLQGHINQVASDVFALNEQAERLRQEIDALSPPPQAKGVPGGTQPAEGRLPSVFQMTPQTGRGVYPGVSSPDPATVSVGGGVGTGDVGASGAPDIFSFLGVRESSGTRRRPKCDPEEPLIAYTLEEILTSVPRTFVEMRDKVVAMIFAHFFKTIQYSISALVLEYERIACQPCKFGTYTELLAYHKRFLNHLVKENIVHELGIHEVQARAPDGTPAKRPHNEVVGEADPGGPHERSGDHEGAPRHRYPGGDL</sequence>
<reference evidence="2" key="1">
    <citation type="submission" date="2014-11" db="EMBL/GenBank/DDBJ databases">
        <authorList>
            <person name="Otto D Thomas"/>
            <person name="Naeem Raeece"/>
        </authorList>
    </citation>
    <scope>NUCLEOTIDE SEQUENCE</scope>
</reference>
<feature type="region of interest" description="Disordered" evidence="1">
    <location>
        <begin position="363"/>
        <end position="407"/>
    </location>
</feature>
<dbReference type="VEuPathDB" id="CryptoDB:Cvel_13483"/>
<dbReference type="PhylomeDB" id="A0A0G4IE48"/>
<feature type="compositionally biased region" description="Basic and acidic residues" evidence="1">
    <location>
        <begin position="386"/>
        <end position="398"/>
    </location>
</feature>
<evidence type="ECO:0000313" key="2">
    <source>
        <dbReference type="EMBL" id="CEM55365.1"/>
    </source>
</evidence>
<evidence type="ECO:0000256" key="1">
    <source>
        <dbReference type="SAM" id="MobiDB-lite"/>
    </source>
</evidence>
<dbReference type="EMBL" id="CDMZ01005869">
    <property type="protein sequence ID" value="CEM55365.1"/>
    <property type="molecule type" value="Genomic_DNA"/>
</dbReference>
<protein>
    <submittedName>
        <fullName evidence="2">Uncharacterized protein</fullName>
    </submittedName>
</protein>
<dbReference type="AlphaFoldDB" id="A0A0G4IE48"/>
<gene>
    <name evidence="2" type="ORF">Cvel_13483</name>
</gene>
<proteinExistence type="predicted"/>
<name>A0A0G4IE48_9ALVE</name>